<dbReference type="PROSITE" id="PS51257">
    <property type="entry name" value="PROKAR_LIPOPROTEIN"/>
    <property type="match status" value="1"/>
</dbReference>
<sequence>MKKNSIYFFLFILFINIVFSGCNTSSSKHMYTNKKLGIQFKVPETWDKNYKKVHIKEKDSYEHIVFESRYKGQNVILLELWVLDKNSWIKNKDFRKLNYLGSRNENIYAYSRPEFKSIMENLGGDIGMLEPSIEKRLKDMYISPEELRERFIIE</sequence>
<dbReference type="RefSeq" id="WP_343749878.1">
    <property type="nucleotide sequence ID" value="NZ_BAAACJ010000033.1"/>
</dbReference>
<reference evidence="1 2" key="1">
    <citation type="submission" date="2023-07" db="EMBL/GenBank/DDBJ databases">
        <title>Genomic Encyclopedia of Type Strains, Phase IV (KMG-IV): sequencing the most valuable type-strain genomes for metagenomic binning, comparative biology and taxonomic classification.</title>
        <authorList>
            <person name="Goeker M."/>
        </authorList>
    </citation>
    <scope>NUCLEOTIDE SEQUENCE [LARGE SCALE GENOMIC DNA]</scope>
    <source>
        <strain evidence="1 2">DSM 1400</strain>
    </source>
</reference>
<evidence type="ECO:0000313" key="2">
    <source>
        <dbReference type="Proteomes" id="UP001224418"/>
    </source>
</evidence>
<dbReference type="EMBL" id="JAUSWN010000009">
    <property type="protein sequence ID" value="MDQ0479529.1"/>
    <property type="molecule type" value="Genomic_DNA"/>
</dbReference>
<name>A0ABU0JTZ0_HATLI</name>
<protein>
    <recommendedName>
        <fullName evidence="3">Lipoprotein</fullName>
    </recommendedName>
</protein>
<comment type="caution">
    <text evidence="1">The sequence shown here is derived from an EMBL/GenBank/DDBJ whole genome shotgun (WGS) entry which is preliminary data.</text>
</comment>
<gene>
    <name evidence="1" type="ORF">QOZ93_001270</name>
</gene>
<accession>A0ABU0JTZ0</accession>
<organism evidence="1 2">
    <name type="scientific">Hathewaya limosa</name>
    <name type="common">Clostridium limosum</name>
    <dbReference type="NCBI Taxonomy" id="1536"/>
    <lineage>
        <taxon>Bacteria</taxon>
        <taxon>Bacillati</taxon>
        <taxon>Bacillota</taxon>
        <taxon>Clostridia</taxon>
        <taxon>Eubacteriales</taxon>
        <taxon>Clostridiaceae</taxon>
        <taxon>Hathewaya</taxon>
    </lineage>
</organism>
<keyword evidence="2" id="KW-1185">Reference proteome</keyword>
<dbReference type="Proteomes" id="UP001224418">
    <property type="component" value="Unassembled WGS sequence"/>
</dbReference>
<evidence type="ECO:0008006" key="3">
    <source>
        <dbReference type="Google" id="ProtNLM"/>
    </source>
</evidence>
<evidence type="ECO:0000313" key="1">
    <source>
        <dbReference type="EMBL" id="MDQ0479529.1"/>
    </source>
</evidence>
<proteinExistence type="predicted"/>